<dbReference type="PROSITE" id="PS52050">
    <property type="entry name" value="WYL"/>
    <property type="match status" value="1"/>
</dbReference>
<dbReference type="InterPro" id="IPR036388">
    <property type="entry name" value="WH-like_DNA-bd_sf"/>
</dbReference>
<dbReference type="InterPro" id="IPR001034">
    <property type="entry name" value="DeoR_HTH"/>
</dbReference>
<evidence type="ECO:0000259" key="3">
    <source>
        <dbReference type="PROSITE" id="PS51000"/>
    </source>
</evidence>
<dbReference type="SUPFAM" id="SSF46785">
    <property type="entry name" value="Winged helix' DNA-binding domain"/>
    <property type="match status" value="1"/>
</dbReference>
<dbReference type="InterPro" id="IPR051534">
    <property type="entry name" value="CBASS_pafABC_assoc_protein"/>
</dbReference>
<keyword evidence="1" id="KW-0805">Transcription regulation</keyword>
<evidence type="ECO:0000313" key="4">
    <source>
        <dbReference type="EMBL" id="MBD8045951.1"/>
    </source>
</evidence>
<evidence type="ECO:0000256" key="2">
    <source>
        <dbReference type="ARBA" id="ARBA00023163"/>
    </source>
</evidence>
<dbReference type="PANTHER" id="PTHR34580">
    <property type="match status" value="1"/>
</dbReference>
<dbReference type="InterPro" id="IPR026881">
    <property type="entry name" value="WYL_dom"/>
</dbReference>
<dbReference type="RefSeq" id="WP_191738926.1">
    <property type="nucleotide sequence ID" value="NZ_JACSQB010000022.1"/>
</dbReference>
<gene>
    <name evidence="4" type="ORF">H9637_02660</name>
</gene>
<comment type="caution">
    <text evidence="4">The sequence shown here is derived from an EMBL/GenBank/DDBJ whole genome shotgun (WGS) entry which is preliminary data.</text>
</comment>
<sequence>MQIDRLLEIVLILLNKEKVTAKELSERFHVSTRTIYRDIDTLSLAGIPIYSLKGNGGGIGLLKNYTLDKSLLSEKEQKDIIFALQSINALKFPDVDGVLNKISALFKNVSNTNWIEVDFSYWGSHPKEKTKFTYLKEAILTKTVISFEYVNSYGEKTNRNIEPLRLVFKEHSWYVQGYCRNKKDFRTFRISRMKSIQLCNETFTRKIPNDLQIISHNSNKNQIVSLKLKFASEIAYRVYDDFEEEQIEYGDDNTLTITVNYPFNEWVIGYILSFGNFVEVLEPDFIKDIIKKRAQNIMEIYK</sequence>
<dbReference type="PANTHER" id="PTHR34580:SF1">
    <property type="entry name" value="PROTEIN PAFC"/>
    <property type="match status" value="1"/>
</dbReference>
<dbReference type="PROSITE" id="PS51000">
    <property type="entry name" value="HTH_DEOR_2"/>
    <property type="match status" value="1"/>
</dbReference>
<keyword evidence="5" id="KW-1185">Reference proteome</keyword>
<accession>A0ABR8YP25</accession>
<dbReference type="Pfam" id="PF08279">
    <property type="entry name" value="HTH_11"/>
    <property type="match status" value="1"/>
</dbReference>
<dbReference type="InterPro" id="IPR057727">
    <property type="entry name" value="WCX_dom"/>
</dbReference>
<dbReference type="Gene3D" id="1.10.10.10">
    <property type="entry name" value="Winged helix-like DNA-binding domain superfamily/Winged helix DNA-binding domain"/>
    <property type="match status" value="1"/>
</dbReference>
<dbReference type="InterPro" id="IPR013196">
    <property type="entry name" value="HTH_11"/>
</dbReference>
<dbReference type="PIRSF" id="PIRSF016838">
    <property type="entry name" value="PafC"/>
    <property type="match status" value="1"/>
</dbReference>
<dbReference type="EMBL" id="JACSQB010000022">
    <property type="protein sequence ID" value="MBD8045951.1"/>
    <property type="molecule type" value="Genomic_DNA"/>
</dbReference>
<evidence type="ECO:0000313" key="5">
    <source>
        <dbReference type="Proteomes" id="UP000627166"/>
    </source>
</evidence>
<dbReference type="InterPro" id="IPR036390">
    <property type="entry name" value="WH_DNA-bd_sf"/>
</dbReference>
<organism evidence="4 5">
    <name type="scientific">Clostridium faecium</name>
    <dbReference type="NCBI Taxonomy" id="2762223"/>
    <lineage>
        <taxon>Bacteria</taxon>
        <taxon>Bacillati</taxon>
        <taxon>Bacillota</taxon>
        <taxon>Clostridia</taxon>
        <taxon>Eubacteriales</taxon>
        <taxon>Clostridiaceae</taxon>
        <taxon>Clostridium</taxon>
    </lineage>
</organism>
<dbReference type="Proteomes" id="UP000627166">
    <property type="component" value="Unassembled WGS sequence"/>
</dbReference>
<name>A0ABR8YP25_9CLOT</name>
<protein>
    <submittedName>
        <fullName evidence="4">YafY family transcriptional regulator</fullName>
    </submittedName>
</protein>
<proteinExistence type="predicted"/>
<evidence type="ECO:0000256" key="1">
    <source>
        <dbReference type="ARBA" id="ARBA00023015"/>
    </source>
</evidence>
<reference evidence="4 5" key="1">
    <citation type="submission" date="2020-08" db="EMBL/GenBank/DDBJ databases">
        <title>A Genomic Blueprint of the Chicken Gut Microbiome.</title>
        <authorList>
            <person name="Gilroy R."/>
            <person name="Ravi A."/>
            <person name="Getino M."/>
            <person name="Pursley I."/>
            <person name="Horton D.L."/>
            <person name="Alikhan N.-F."/>
            <person name="Baker D."/>
            <person name="Gharbi K."/>
            <person name="Hall N."/>
            <person name="Watson M."/>
            <person name="Adriaenssens E.M."/>
            <person name="Foster-Nyarko E."/>
            <person name="Jarju S."/>
            <person name="Secka A."/>
            <person name="Antonio M."/>
            <person name="Oren A."/>
            <person name="Chaudhuri R."/>
            <person name="La Ragione R.M."/>
            <person name="Hildebrand F."/>
            <person name="Pallen M.J."/>
        </authorList>
    </citation>
    <scope>NUCLEOTIDE SEQUENCE [LARGE SCALE GENOMIC DNA]</scope>
    <source>
        <strain evidence="4 5">N37</strain>
    </source>
</reference>
<keyword evidence="2" id="KW-0804">Transcription</keyword>
<dbReference type="InterPro" id="IPR028349">
    <property type="entry name" value="PafC-like"/>
</dbReference>
<dbReference type="Pfam" id="PF13280">
    <property type="entry name" value="WYL"/>
    <property type="match status" value="1"/>
</dbReference>
<feature type="domain" description="HTH deoR-type" evidence="3">
    <location>
        <begin position="2"/>
        <end position="60"/>
    </location>
</feature>
<dbReference type="Pfam" id="PF25583">
    <property type="entry name" value="WCX"/>
    <property type="match status" value="1"/>
</dbReference>